<evidence type="ECO:0000313" key="2">
    <source>
        <dbReference type="Proteomes" id="UP000784294"/>
    </source>
</evidence>
<reference evidence="1" key="1">
    <citation type="submission" date="2018-11" db="EMBL/GenBank/DDBJ databases">
        <authorList>
            <consortium name="Pathogen Informatics"/>
        </authorList>
    </citation>
    <scope>NUCLEOTIDE SEQUENCE</scope>
</reference>
<dbReference type="AlphaFoldDB" id="A0A3S5A6H0"/>
<gene>
    <name evidence="1" type="ORF">PXEA_LOCUS1721</name>
</gene>
<protein>
    <recommendedName>
        <fullName evidence="3">EF-hand domain-containing protein</fullName>
    </recommendedName>
</protein>
<evidence type="ECO:0008006" key="3">
    <source>
        <dbReference type="Google" id="ProtNLM"/>
    </source>
</evidence>
<name>A0A3S5A6H0_9PLAT</name>
<sequence length="122" mass="14175">MKEDVDAGLVYEREQVGSEEEFREKESLKLGLEQEPITRADEAKNDGELRHMSAAEVKVCKDIFNSVREGNKECIPLDTIGFALQMYGQSPSKRDIEEIFAAYREEDFMETDEETERLHRLR</sequence>
<evidence type="ECO:0000313" key="1">
    <source>
        <dbReference type="EMBL" id="VEL08281.1"/>
    </source>
</evidence>
<organism evidence="1 2">
    <name type="scientific">Protopolystoma xenopodis</name>
    <dbReference type="NCBI Taxonomy" id="117903"/>
    <lineage>
        <taxon>Eukaryota</taxon>
        <taxon>Metazoa</taxon>
        <taxon>Spiralia</taxon>
        <taxon>Lophotrochozoa</taxon>
        <taxon>Platyhelminthes</taxon>
        <taxon>Monogenea</taxon>
        <taxon>Polyopisthocotylea</taxon>
        <taxon>Polystomatidea</taxon>
        <taxon>Polystomatidae</taxon>
        <taxon>Protopolystoma</taxon>
    </lineage>
</organism>
<dbReference type="EMBL" id="CAAALY010003572">
    <property type="protein sequence ID" value="VEL08281.1"/>
    <property type="molecule type" value="Genomic_DNA"/>
</dbReference>
<proteinExistence type="predicted"/>
<comment type="caution">
    <text evidence="1">The sequence shown here is derived from an EMBL/GenBank/DDBJ whole genome shotgun (WGS) entry which is preliminary data.</text>
</comment>
<keyword evidence="2" id="KW-1185">Reference proteome</keyword>
<accession>A0A3S5A6H0</accession>
<dbReference type="Proteomes" id="UP000784294">
    <property type="component" value="Unassembled WGS sequence"/>
</dbReference>